<comment type="caution">
    <text evidence="1">The sequence shown here is derived from an EMBL/GenBank/DDBJ whole genome shotgun (WGS) entry which is preliminary data.</text>
</comment>
<evidence type="ECO:0000313" key="2">
    <source>
        <dbReference type="Proteomes" id="UP000789901"/>
    </source>
</evidence>
<reference evidence="1 2" key="1">
    <citation type="submission" date="2021-06" db="EMBL/GenBank/DDBJ databases">
        <authorList>
            <person name="Kallberg Y."/>
            <person name="Tangrot J."/>
            <person name="Rosling A."/>
        </authorList>
    </citation>
    <scope>NUCLEOTIDE SEQUENCE [LARGE SCALE GENOMIC DNA]</scope>
    <source>
        <strain evidence="1 2">120-4 pot B 10/14</strain>
    </source>
</reference>
<keyword evidence="2" id="KW-1185">Reference proteome</keyword>
<sequence>MEIEKTLLTQKTRQTTIISRHKLFNEREQVNLDLLYALTAADIPLEKAEKLKLLFLNKYCNVAGDKASKALKDLNRSFQDKFFKIRNKPVAARIEQIRSFLQGGIIDPPLSTQMIHKFSINNIDSEAYKIMFHEAFQLALIFLQVNALIHDGSINKLQKKSSFILDNSRI</sequence>
<organism evidence="1 2">
    <name type="scientific">Gigaspora margarita</name>
    <dbReference type="NCBI Taxonomy" id="4874"/>
    <lineage>
        <taxon>Eukaryota</taxon>
        <taxon>Fungi</taxon>
        <taxon>Fungi incertae sedis</taxon>
        <taxon>Mucoromycota</taxon>
        <taxon>Glomeromycotina</taxon>
        <taxon>Glomeromycetes</taxon>
        <taxon>Diversisporales</taxon>
        <taxon>Gigasporaceae</taxon>
        <taxon>Gigaspora</taxon>
    </lineage>
</organism>
<dbReference type="EMBL" id="CAJVQB010003256">
    <property type="protein sequence ID" value="CAG8602606.1"/>
    <property type="molecule type" value="Genomic_DNA"/>
</dbReference>
<dbReference type="Proteomes" id="UP000789901">
    <property type="component" value="Unassembled WGS sequence"/>
</dbReference>
<evidence type="ECO:0000313" key="1">
    <source>
        <dbReference type="EMBL" id="CAG8602606.1"/>
    </source>
</evidence>
<name>A0ABN7UIK1_GIGMA</name>
<gene>
    <name evidence="1" type="ORF">GMARGA_LOCUS6961</name>
</gene>
<proteinExistence type="predicted"/>
<accession>A0ABN7UIK1</accession>
<protein>
    <submittedName>
        <fullName evidence="1">22993_t:CDS:1</fullName>
    </submittedName>
</protein>